<organism evidence="7 8">
    <name type="scientific">Chromatium okenii</name>
    <dbReference type="NCBI Taxonomy" id="61644"/>
    <lineage>
        <taxon>Bacteria</taxon>
        <taxon>Pseudomonadati</taxon>
        <taxon>Pseudomonadota</taxon>
        <taxon>Gammaproteobacteria</taxon>
        <taxon>Chromatiales</taxon>
        <taxon>Chromatiaceae</taxon>
        <taxon>Chromatium</taxon>
    </lineage>
</organism>
<evidence type="ECO:0000256" key="1">
    <source>
        <dbReference type="ARBA" id="ARBA00004514"/>
    </source>
</evidence>
<dbReference type="GO" id="GO:0005829">
    <property type="term" value="C:cytosol"/>
    <property type="evidence" value="ECO:0007669"/>
    <property type="project" value="UniProtKB-SubCell"/>
</dbReference>
<dbReference type="EMBL" id="PPGH01000018">
    <property type="protein sequence ID" value="PQJ97038.1"/>
    <property type="molecule type" value="Genomic_DNA"/>
</dbReference>
<dbReference type="RefSeq" id="WP_105072780.1">
    <property type="nucleotide sequence ID" value="NZ_JAFLKP010000457.1"/>
</dbReference>
<dbReference type="InterPro" id="IPR003713">
    <property type="entry name" value="FliS"/>
</dbReference>
<dbReference type="NCBIfam" id="TIGR00208">
    <property type="entry name" value="fliS"/>
    <property type="match status" value="1"/>
</dbReference>
<dbReference type="InterPro" id="IPR036584">
    <property type="entry name" value="FliS_sf"/>
</dbReference>
<sequence>MYAMRKELNQYRQTGHLAEVTVADPHRLIQMLFEGVLERIAVARGAMEHGNIRLKGEKISQAITILNGLRSMLDHDQNRELASNLDALYEYMALRLVQGNARNDASALDEVIRLLREIKAGWDGIPEMLRRTAAPQQVAVAG</sequence>
<dbReference type="PIRSF" id="PIRSF039090">
    <property type="entry name" value="Flis"/>
    <property type="match status" value="1"/>
</dbReference>
<proteinExistence type="inferred from homology"/>
<dbReference type="CDD" id="cd16098">
    <property type="entry name" value="FliS"/>
    <property type="match status" value="1"/>
</dbReference>
<dbReference type="GO" id="GO:0044780">
    <property type="term" value="P:bacterial-type flagellum assembly"/>
    <property type="evidence" value="ECO:0007669"/>
    <property type="project" value="InterPro"/>
</dbReference>
<dbReference type="Pfam" id="PF02561">
    <property type="entry name" value="FliS"/>
    <property type="match status" value="1"/>
</dbReference>
<comment type="similarity">
    <text evidence="2 6">Belongs to the FliS family.</text>
</comment>
<dbReference type="AlphaFoldDB" id="A0A2S7XU70"/>
<keyword evidence="7" id="KW-0282">Flagellum</keyword>
<evidence type="ECO:0000256" key="3">
    <source>
        <dbReference type="ARBA" id="ARBA00022490"/>
    </source>
</evidence>
<keyword evidence="7" id="KW-0969">Cilium</keyword>
<evidence type="ECO:0000256" key="2">
    <source>
        <dbReference type="ARBA" id="ARBA00008787"/>
    </source>
</evidence>
<keyword evidence="8" id="KW-1185">Reference proteome</keyword>
<gene>
    <name evidence="7" type="ORF">CXB77_03340</name>
</gene>
<accession>A0A2S7XU70</accession>
<keyword evidence="7" id="KW-0966">Cell projection</keyword>
<comment type="caution">
    <text evidence="7">The sequence shown here is derived from an EMBL/GenBank/DDBJ whole genome shotgun (WGS) entry which is preliminary data.</text>
</comment>
<name>A0A2S7XU70_9GAMM</name>
<dbReference type="GO" id="GO:0071973">
    <property type="term" value="P:bacterial-type flagellum-dependent cell motility"/>
    <property type="evidence" value="ECO:0007669"/>
    <property type="project" value="TreeGrafter"/>
</dbReference>
<evidence type="ECO:0000313" key="8">
    <source>
        <dbReference type="Proteomes" id="UP000239936"/>
    </source>
</evidence>
<evidence type="ECO:0000256" key="5">
    <source>
        <dbReference type="ARBA" id="ARBA00023186"/>
    </source>
</evidence>
<evidence type="ECO:0000313" key="7">
    <source>
        <dbReference type="EMBL" id="PQJ97038.1"/>
    </source>
</evidence>
<reference evidence="7 8" key="1">
    <citation type="submission" date="2018-01" db="EMBL/GenBank/DDBJ databases">
        <title>The complete genome sequence of Chromatium okenii LaCa, a purple sulfur bacterium with a turbulent life.</title>
        <authorList>
            <person name="Luedin S.M."/>
            <person name="Liechti N."/>
            <person name="Storelli N."/>
            <person name="Danza F."/>
            <person name="Wittwer M."/>
            <person name="Pothier J.F."/>
            <person name="Tonolla M.A."/>
        </authorList>
    </citation>
    <scope>NUCLEOTIDE SEQUENCE [LARGE SCALE GENOMIC DNA]</scope>
    <source>
        <strain evidence="7 8">LaCa</strain>
    </source>
</reference>
<evidence type="ECO:0000256" key="6">
    <source>
        <dbReference type="PIRNR" id="PIRNR039090"/>
    </source>
</evidence>
<dbReference type="Proteomes" id="UP000239936">
    <property type="component" value="Unassembled WGS sequence"/>
</dbReference>
<keyword evidence="3 6" id="KW-0963">Cytoplasm</keyword>
<dbReference type="SUPFAM" id="SSF101116">
    <property type="entry name" value="Flagellar export chaperone FliS"/>
    <property type="match status" value="1"/>
</dbReference>
<dbReference type="PANTHER" id="PTHR34773">
    <property type="entry name" value="FLAGELLAR SECRETION CHAPERONE FLIS"/>
    <property type="match status" value="1"/>
</dbReference>
<dbReference type="PANTHER" id="PTHR34773:SF1">
    <property type="entry name" value="FLAGELLAR SECRETION CHAPERONE FLIS"/>
    <property type="match status" value="1"/>
</dbReference>
<comment type="subcellular location">
    <subcellularLocation>
        <location evidence="1 6">Cytoplasm</location>
        <location evidence="1 6">Cytosol</location>
    </subcellularLocation>
</comment>
<protein>
    <recommendedName>
        <fullName evidence="6">Flagellar secretion chaperone FliS</fullName>
    </recommendedName>
</protein>
<dbReference type="OrthoDB" id="9792010at2"/>
<evidence type="ECO:0000256" key="4">
    <source>
        <dbReference type="ARBA" id="ARBA00022795"/>
    </source>
</evidence>
<keyword evidence="4 6" id="KW-1005">Bacterial flagellum biogenesis</keyword>
<keyword evidence="5" id="KW-0143">Chaperone</keyword>
<dbReference type="Gene3D" id="1.20.120.340">
    <property type="entry name" value="Flagellar protein FliS"/>
    <property type="match status" value="1"/>
</dbReference>